<reference evidence="1" key="1">
    <citation type="submission" date="2022-10" db="EMBL/GenBank/DDBJ databases">
        <title>Culturing micro-colonial fungi from biological soil crusts in the Mojave desert and describing Neophaeococcomyces mojavensis, and introducing the new genera and species Taxawa tesnikishii.</title>
        <authorList>
            <person name="Kurbessoian T."/>
            <person name="Stajich J.E."/>
        </authorList>
    </citation>
    <scope>NUCLEOTIDE SEQUENCE</scope>
    <source>
        <strain evidence="1">JES_112</strain>
    </source>
</reference>
<keyword evidence="2" id="KW-1185">Reference proteome</keyword>
<evidence type="ECO:0000313" key="1">
    <source>
        <dbReference type="EMBL" id="KAJ9652598.1"/>
    </source>
</evidence>
<dbReference type="Proteomes" id="UP001172386">
    <property type="component" value="Unassembled WGS sequence"/>
</dbReference>
<accession>A0ACC2ZY64</accession>
<proteinExistence type="predicted"/>
<evidence type="ECO:0000313" key="2">
    <source>
        <dbReference type="Proteomes" id="UP001172386"/>
    </source>
</evidence>
<dbReference type="EMBL" id="JAPDRQ010000191">
    <property type="protein sequence ID" value="KAJ9652598.1"/>
    <property type="molecule type" value="Genomic_DNA"/>
</dbReference>
<protein>
    <submittedName>
        <fullName evidence="1">Uncharacterized protein</fullName>
    </submittedName>
</protein>
<sequence>MDNEGWHYFDNHKEMEDLFWTTFVDEVGAGRIMQEDKERIKLARLVGIALRYGFEWDNKKTFQHHELA</sequence>
<organism evidence="1 2">
    <name type="scientific">Neophaeococcomyces mojaviensis</name>
    <dbReference type="NCBI Taxonomy" id="3383035"/>
    <lineage>
        <taxon>Eukaryota</taxon>
        <taxon>Fungi</taxon>
        <taxon>Dikarya</taxon>
        <taxon>Ascomycota</taxon>
        <taxon>Pezizomycotina</taxon>
        <taxon>Eurotiomycetes</taxon>
        <taxon>Chaetothyriomycetidae</taxon>
        <taxon>Chaetothyriales</taxon>
        <taxon>Chaetothyriales incertae sedis</taxon>
        <taxon>Neophaeococcomyces</taxon>
    </lineage>
</organism>
<comment type="caution">
    <text evidence="1">The sequence shown here is derived from an EMBL/GenBank/DDBJ whole genome shotgun (WGS) entry which is preliminary data.</text>
</comment>
<gene>
    <name evidence="1" type="ORF">H2198_008167</name>
</gene>
<name>A0ACC2ZY64_9EURO</name>